<proteinExistence type="predicted"/>
<gene>
    <name evidence="1" type="ORF">GTO91_01925</name>
</gene>
<evidence type="ECO:0000313" key="1">
    <source>
        <dbReference type="EMBL" id="MZP28482.1"/>
    </source>
</evidence>
<keyword evidence="2" id="KW-1185">Reference proteome</keyword>
<name>A0A845KXT3_9FIRM</name>
<reference evidence="1 2" key="1">
    <citation type="submission" date="2020-01" db="EMBL/GenBank/DDBJ databases">
        <title>Whole-genome sequence of Heliobacterium undosum DSM 13378.</title>
        <authorList>
            <person name="Kyndt J.A."/>
            <person name="Meyer T.E."/>
        </authorList>
    </citation>
    <scope>NUCLEOTIDE SEQUENCE [LARGE SCALE GENOMIC DNA]</scope>
    <source>
        <strain evidence="1 2">DSM 13378</strain>
    </source>
</reference>
<dbReference type="InterPro" id="IPR007690">
    <property type="entry name" value="T2SS_GspM"/>
</dbReference>
<comment type="caution">
    <text evidence="1">The sequence shown here is derived from an EMBL/GenBank/DDBJ whole genome shotgun (WGS) entry which is preliminary data.</text>
</comment>
<dbReference type="Proteomes" id="UP000463470">
    <property type="component" value="Unassembled WGS sequence"/>
</dbReference>
<protein>
    <submittedName>
        <fullName evidence="1">Uncharacterized protein</fullName>
    </submittedName>
</protein>
<dbReference type="GO" id="GO:0015628">
    <property type="term" value="P:protein secretion by the type II secretion system"/>
    <property type="evidence" value="ECO:0007669"/>
    <property type="project" value="InterPro"/>
</dbReference>
<evidence type="ECO:0000313" key="2">
    <source>
        <dbReference type="Proteomes" id="UP000463470"/>
    </source>
</evidence>
<organism evidence="1 2">
    <name type="scientific">Heliomicrobium undosum</name>
    <dbReference type="NCBI Taxonomy" id="121734"/>
    <lineage>
        <taxon>Bacteria</taxon>
        <taxon>Bacillati</taxon>
        <taxon>Bacillota</taxon>
        <taxon>Clostridia</taxon>
        <taxon>Eubacteriales</taxon>
        <taxon>Heliobacteriaceae</taxon>
        <taxon>Heliomicrobium</taxon>
    </lineage>
</organism>
<dbReference type="AlphaFoldDB" id="A0A845KXT3"/>
<dbReference type="RefSeq" id="WP_161253972.1">
    <property type="nucleotide sequence ID" value="NZ_WXEY01000001.1"/>
</dbReference>
<accession>A0A845KXT3</accession>
<dbReference type="GO" id="GO:0015627">
    <property type="term" value="C:type II protein secretion system complex"/>
    <property type="evidence" value="ECO:0007669"/>
    <property type="project" value="InterPro"/>
</dbReference>
<dbReference type="EMBL" id="WXEY01000001">
    <property type="protein sequence ID" value="MZP28482.1"/>
    <property type="molecule type" value="Genomic_DNA"/>
</dbReference>
<dbReference type="Pfam" id="PF04612">
    <property type="entry name" value="T2SSM"/>
    <property type="match status" value="1"/>
</dbReference>
<sequence>MGGLLNWFEKRTRREQVLLHITLLTVLTASAYTLFWESLWRQYQVNAERLKSAQAMTERFRMSHEESERAKHKSDSIGVDSLRTITDSNDAKQVTAIAEAAEATGVTIRRVRGEGIKDQAGASRLRKGGITVVIEGDYQKLSDFLSDLEKREPGLFVESFVWLSPEGIRQEALGAEGRGGQLGKAHGAEAAALLQLLREHSRDKETAFNGSLESVPVDSVSADSSAPPAMLAGLRLFFFTFSDRQGYAATKNILQDSGQKTIRNVGHE</sequence>
<dbReference type="OrthoDB" id="9847003at2"/>